<sequence>MADTTPTLADLDMHPYLVEGELPPGLASKVGIYAIFDEAKTLQYVGYSRDVSVGLTQHLVRCPQQCHWFKVHTVTRPSRTLLEEIRKSWISEYGTIPPGNADQQTMWEKPIDAKAFMTEVERDEIANAEPSQTNKLLKQLARRVEADVKAKVADRGAQIPIKFNPKLKEQGLLALK</sequence>
<dbReference type="CDD" id="cd10450">
    <property type="entry name" value="GIY-YIG_AtGrxS16_like"/>
    <property type="match status" value="1"/>
</dbReference>
<evidence type="ECO:0000313" key="2">
    <source>
        <dbReference type="Proteomes" id="UP000473574"/>
    </source>
</evidence>
<comment type="caution">
    <text evidence="1">The sequence shown here is derived from an EMBL/GenBank/DDBJ whole genome shotgun (WGS) entry which is preliminary data.</text>
</comment>
<dbReference type="AlphaFoldDB" id="A0A6M0SA85"/>
<protein>
    <submittedName>
        <fullName evidence="1">GIY-YIG nuclease family protein</fullName>
    </submittedName>
</protein>
<dbReference type="InterPro" id="IPR049578">
    <property type="entry name" value="CAXIP1-like_GIY-YIG_dom"/>
</dbReference>
<dbReference type="Proteomes" id="UP000473574">
    <property type="component" value="Unassembled WGS sequence"/>
</dbReference>
<proteinExistence type="predicted"/>
<dbReference type="EMBL" id="QZCE01000002">
    <property type="protein sequence ID" value="NEZ65186.1"/>
    <property type="molecule type" value="Genomic_DNA"/>
</dbReference>
<name>A0A6M0SA85_9CYAN</name>
<evidence type="ECO:0000313" key="1">
    <source>
        <dbReference type="EMBL" id="NEZ65186.1"/>
    </source>
</evidence>
<accession>A0A6M0SA85</accession>
<dbReference type="RefSeq" id="WP_163666092.1">
    <property type="nucleotide sequence ID" value="NZ_QZCE01000002.1"/>
</dbReference>
<reference evidence="1 2" key="1">
    <citation type="journal article" date="2020" name="Microb. Ecol.">
        <title>Ecogenomics of the Marine Benthic Filamentous Cyanobacterium Adonisia.</title>
        <authorList>
            <person name="Walter J.M."/>
            <person name="Coutinho F.H."/>
            <person name="Leomil L."/>
            <person name="Hargreaves P.I."/>
            <person name="Campeao M.E."/>
            <person name="Vieira V.V."/>
            <person name="Silva B.S."/>
            <person name="Fistarol G.O."/>
            <person name="Salomon P.S."/>
            <person name="Sawabe T."/>
            <person name="Mino S."/>
            <person name="Hosokawa M."/>
            <person name="Miyashita H."/>
            <person name="Maruyama F."/>
            <person name="van Verk M.C."/>
            <person name="Dutilh B.E."/>
            <person name="Thompson C.C."/>
            <person name="Thompson F.L."/>
        </authorList>
    </citation>
    <scope>NUCLEOTIDE SEQUENCE [LARGE SCALE GENOMIC DNA]</scope>
    <source>
        <strain evidence="1 2">CCMR0082</strain>
    </source>
</reference>
<organism evidence="1 2">
    <name type="scientific">Adonisia turfae CCMR0082</name>
    <dbReference type="NCBI Taxonomy" id="2304604"/>
    <lineage>
        <taxon>Bacteria</taxon>
        <taxon>Bacillati</taxon>
        <taxon>Cyanobacteriota</taxon>
        <taxon>Adonisia</taxon>
        <taxon>Adonisia turfae</taxon>
    </lineage>
</organism>
<gene>
    <name evidence="1" type="ORF">D0962_20810</name>
</gene>